<dbReference type="InterPro" id="IPR005135">
    <property type="entry name" value="Endo/exonuclease/phosphatase"/>
</dbReference>
<comment type="caution">
    <text evidence="2">The sequence shown here is derived from an EMBL/GenBank/DDBJ whole genome shotgun (WGS) entry which is preliminary data.</text>
</comment>
<evidence type="ECO:0000313" key="2">
    <source>
        <dbReference type="EMBL" id="CAG9114776.1"/>
    </source>
</evidence>
<name>A0A8S4EGU9_PLUXY</name>
<reference evidence="2" key="1">
    <citation type="submission" date="2020-11" db="EMBL/GenBank/DDBJ databases">
        <authorList>
            <person name="Whiteford S."/>
        </authorList>
    </citation>
    <scope>NUCLEOTIDE SEQUENCE</scope>
</reference>
<gene>
    <name evidence="2" type="ORF">PLXY2_LOCUS5465</name>
</gene>
<dbReference type="GO" id="GO:0003824">
    <property type="term" value="F:catalytic activity"/>
    <property type="evidence" value="ECO:0007669"/>
    <property type="project" value="InterPro"/>
</dbReference>
<dbReference type="InterPro" id="IPR036691">
    <property type="entry name" value="Endo/exonu/phosph_ase_sf"/>
</dbReference>
<dbReference type="Gene3D" id="3.60.10.10">
    <property type="entry name" value="Endonuclease/exonuclease/phosphatase"/>
    <property type="match status" value="1"/>
</dbReference>
<dbReference type="Pfam" id="PF03372">
    <property type="entry name" value="Exo_endo_phos"/>
    <property type="match status" value="1"/>
</dbReference>
<accession>A0A8S4EGU9</accession>
<proteinExistence type="predicted"/>
<keyword evidence="3" id="KW-1185">Reference proteome</keyword>
<feature type="domain" description="Endonuclease/exonuclease/phosphatase" evidence="1">
    <location>
        <begin position="33"/>
        <end position="95"/>
    </location>
</feature>
<sequence length="116" mass="12916">MFSKSSKDTFLEQTKAAREERALEKKREVSAVYNADVIALQETWLWPHDIAYLGTLDHNFAYTGKSAMDTSVGVIKGRPYGGVALLWRKDAFQSVSVISCQRLQAVVGPLCGDYRG</sequence>
<dbReference type="Proteomes" id="UP000653454">
    <property type="component" value="Unassembled WGS sequence"/>
</dbReference>
<dbReference type="EMBL" id="CAJHNJ030000016">
    <property type="protein sequence ID" value="CAG9114776.1"/>
    <property type="molecule type" value="Genomic_DNA"/>
</dbReference>
<evidence type="ECO:0000313" key="3">
    <source>
        <dbReference type="Proteomes" id="UP000653454"/>
    </source>
</evidence>
<dbReference type="SUPFAM" id="SSF56219">
    <property type="entry name" value="DNase I-like"/>
    <property type="match status" value="1"/>
</dbReference>
<organism evidence="2 3">
    <name type="scientific">Plutella xylostella</name>
    <name type="common">Diamondback moth</name>
    <name type="synonym">Plutella maculipennis</name>
    <dbReference type="NCBI Taxonomy" id="51655"/>
    <lineage>
        <taxon>Eukaryota</taxon>
        <taxon>Metazoa</taxon>
        <taxon>Ecdysozoa</taxon>
        <taxon>Arthropoda</taxon>
        <taxon>Hexapoda</taxon>
        <taxon>Insecta</taxon>
        <taxon>Pterygota</taxon>
        <taxon>Neoptera</taxon>
        <taxon>Endopterygota</taxon>
        <taxon>Lepidoptera</taxon>
        <taxon>Glossata</taxon>
        <taxon>Ditrysia</taxon>
        <taxon>Yponomeutoidea</taxon>
        <taxon>Plutellidae</taxon>
        <taxon>Plutella</taxon>
    </lineage>
</organism>
<protein>
    <submittedName>
        <fullName evidence="2">(diamondback moth) hypothetical protein</fullName>
    </submittedName>
</protein>
<evidence type="ECO:0000259" key="1">
    <source>
        <dbReference type="Pfam" id="PF03372"/>
    </source>
</evidence>
<dbReference type="AlphaFoldDB" id="A0A8S4EGU9"/>